<evidence type="ECO:0000256" key="1">
    <source>
        <dbReference type="SAM" id="Phobius"/>
    </source>
</evidence>
<keyword evidence="1" id="KW-0472">Membrane</keyword>
<sequence>MLHRYDSQQHHTNLDFTRAGMAFSSFLKIFALLALLALDVNAANSEPGRHLRIETSTDHVEQAPAREFQGKLGWFKIIKENIKSQPVIDKAVENVKKVKHYVQNKMRDNAA</sequence>
<dbReference type="AlphaFoldDB" id="A0A9W6XEY2"/>
<feature type="transmembrane region" description="Helical" evidence="1">
    <location>
        <begin position="20"/>
        <end position="42"/>
    </location>
</feature>
<gene>
    <name evidence="2" type="ORF">Plil01_001564900</name>
</gene>
<proteinExistence type="predicted"/>
<evidence type="ECO:0000313" key="3">
    <source>
        <dbReference type="Proteomes" id="UP001165083"/>
    </source>
</evidence>
<accession>A0A9W6XEY2</accession>
<dbReference type="Proteomes" id="UP001165083">
    <property type="component" value="Unassembled WGS sequence"/>
</dbReference>
<reference evidence="2" key="1">
    <citation type="submission" date="2023-04" db="EMBL/GenBank/DDBJ databases">
        <title>Phytophthora lilii NBRC 32176.</title>
        <authorList>
            <person name="Ichikawa N."/>
            <person name="Sato H."/>
            <person name="Tonouchi N."/>
        </authorList>
    </citation>
    <scope>NUCLEOTIDE SEQUENCE</scope>
    <source>
        <strain evidence="2">NBRC 32176</strain>
    </source>
</reference>
<dbReference type="OrthoDB" id="91809at2759"/>
<dbReference type="EMBL" id="BSXW01001482">
    <property type="protein sequence ID" value="GMF37101.1"/>
    <property type="molecule type" value="Genomic_DNA"/>
</dbReference>
<comment type="caution">
    <text evidence="2">The sequence shown here is derived from an EMBL/GenBank/DDBJ whole genome shotgun (WGS) entry which is preliminary data.</text>
</comment>
<keyword evidence="3" id="KW-1185">Reference proteome</keyword>
<name>A0A9W6XEY2_9STRA</name>
<protein>
    <submittedName>
        <fullName evidence="2">Unnamed protein product</fullName>
    </submittedName>
</protein>
<organism evidence="2 3">
    <name type="scientific">Phytophthora lilii</name>
    <dbReference type="NCBI Taxonomy" id="2077276"/>
    <lineage>
        <taxon>Eukaryota</taxon>
        <taxon>Sar</taxon>
        <taxon>Stramenopiles</taxon>
        <taxon>Oomycota</taxon>
        <taxon>Peronosporomycetes</taxon>
        <taxon>Peronosporales</taxon>
        <taxon>Peronosporaceae</taxon>
        <taxon>Phytophthora</taxon>
    </lineage>
</organism>
<keyword evidence="1" id="KW-1133">Transmembrane helix</keyword>
<keyword evidence="1" id="KW-0812">Transmembrane</keyword>
<evidence type="ECO:0000313" key="2">
    <source>
        <dbReference type="EMBL" id="GMF37101.1"/>
    </source>
</evidence>